<dbReference type="SMART" id="SM00239">
    <property type="entry name" value="C2"/>
    <property type="match status" value="1"/>
</dbReference>
<accession>A0A7M6DPL1</accession>
<dbReference type="GO" id="GO:0005509">
    <property type="term" value="F:calcium ion binding"/>
    <property type="evidence" value="ECO:0007669"/>
    <property type="project" value="TreeGrafter"/>
</dbReference>
<feature type="transmembrane region" description="Helical" evidence="1">
    <location>
        <begin position="40"/>
        <end position="65"/>
    </location>
</feature>
<keyword evidence="4" id="KW-1185">Reference proteome</keyword>
<dbReference type="GeneID" id="136814173"/>
<dbReference type="InterPro" id="IPR035892">
    <property type="entry name" value="C2_domain_sf"/>
</dbReference>
<dbReference type="EnsemblMetazoa" id="CLYHEMT020364.1">
    <property type="protein sequence ID" value="CLYHEMP020364.1"/>
    <property type="gene ID" value="CLYHEMG020364"/>
</dbReference>
<sequence length="419" mass="46908">MSAEAAKVFDISQADLLRFIEQKKQPETINTGVSEHSKHVILIVSIFLFVLALLTCGCTLCLWLVSKRRKDGEYTKLKDEPEKANLACDEGALKDSIKGTPSLPQISEKPKLDQSSFLPERDTVEEEELQKLRVESLDVESSFYVHRNRVKVNVKQVELSQVDEKLSQNAYVYLIINLLPEKMAFFESDLRPVAECNYFDQAAEFDCEAAEITTRTLKVAVYACDRFSQHRLVNEYTYNLGVEDAVDLEGGEDKPSVIPVALNELSRSPDNETAVDSSKEGEVLFSLCYMPTSGRLTFVALKGRNISDDEEVPLATYLRVSLLILGKSMKTVQTSSVRRSTAPVYNEAFVFHTPLERIKETDIVVSVMTYGDSAGQSKTLGKVIVGPKAENNLGRKHWEAMLTSPRKPVAQWHALSDEA</sequence>
<dbReference type="AlphaFoldDB" id="A0A7M6DPL1"/>
<dbReference type="SUPFAM" id="SSF49562">
    <property type="entry name" value="C2 domain (Calcium/lipid-binding domain, CaLB)"/>
    <property type="match status" value="1"/>
</dbReference>
<feature type="domain" description="C2" evidence="2">
    <location>
        <begin position="279"/>
        <end position="413"/>
    </location>
</feature>
<dbReference type="RefSeq" id="XP_066926789.1">
    <property type="nucleotide sequence ID" value="XM_067070688.1"/>
</dbReference>
<dbReference type="PROSITE" id="PS50004">
    <property type="entry name" value="C2"/>
    <property type="match status" value="1"/>
</dbReference>
<keyword evidence="1" id="KW-0812">Transmembrane</keyword>
<evidence type="ECO:0000256" key="1">
    <source>
        <dbReference type="SAM" id="Phobius"/>
    </source>
</evidence>
<dbReference type="CDD" id="cd00276">
    <property type="entry name" value="C2B_Synaptotagmin"/>
    <property type="match status" value="1"/>
</dbReference>
<dbReference type="GO" id="GO:0017156">
    <property type="term" value="P:calcium-ion regulated exocytosis"/>
    <property type="evidence" value="ECO:0007669"/>
    <property type="project" value="TreeGrafter"/>
</dbReference>
<keyword evidence="1" id="KW-0472">Membrane</keyword>
<dbReference type="Gene3D" id="2.60.40.150">
    <property type="entry name" value="C2 domain"/>
    <property type="match status" value="2"/>
</dbReference>
<reference evidence="3" key="1">
    <citation type="submission" date="2021-01" db="UniProtKB">
        <authorList>
            <consortium name="EnsemblMetazoa"/>
        </authorList>
    </citation>
    <scope>IDENTIFICATION</scope>
</reference>
<dbReference type="InterPro" id="IPR000008">
    <property type="entry name" value="C2_dom"/>
</dbReference>
<dbReference type="GO" id="GO:0070382">
    <property type="term" value="C:exocytic vesicle"/>
    <property type="evidence" value="ECO:0007669"/>
    <property type="project" value="TreeGrafter"/>
</dbReference>
<dbReference type="OrthoDB" id="67700at2759"/>
<dbReference type="GO" id="GO:0000149">
    <property type="term" value="F:SNARE binding"/>
    <property type="evidence" value="ECO:0007669"/>
    <property type="project" value="TreeGrafter"/>
</dbReference>
<dbReference type="PANTHER" id="PTHR10024:SF374">
    <property type="entry name" value="C2 DOMAIN-CONTAINING PROTEIN"/>
    <property type="match status" value="1"/>
</dbReference>
<organism evidence="3 4">
    <name type="scientific">Clytia hemisphaerica</name>
    <dbReference type="NCBI Taxonomy" id="252671"/>
    <lineage>
        <taxon>Eukaryota</taxon>
        <taxon>Metazoa</taxon>
        <taxon>Cnidaria</taxon>
        <taxon>Hydrozoa</taxon>
        <taxon>Hydroidolina</taxon>
        <taxon>Leptothecata</taxon>
        <taxon>Obeliida</taxon>
        <taxon>Clytiidae</taxon>
        <taxon>Clytia</taxon>
    </lineage>
</organism>
<dbReference type="Pfam" id="PF00168">
    <property type="entry name" value="C2"/>
    <property type="match status" value="2"/>
</dbReference>
<dbReference type="PANTHER" id="PTHR10024">
    <property type="entry name" value="SYNAPTOTAGMIN"/>
    <property type="match status" value="1"/>
</dbReference>
<proteinExistence type="predicted"/>
<keyword evidence="1" id="KW-1133">Transmembrane helix</keyword>
<name>A0A7M6DPL1_9CNID</name>
<dbReference type="GO" id="GO:0005544">
    <property type="term" value="F:calcium-dependent phospholipid binding"/>
    <property type="evidence" value="ECO:0007669"/>
    <property type="project" value="TreeGrafter"/>
</dbReference>
<protein>
    <recommendedName>
        <fullName evidence="2">C2 domain-containing protein</fullName>
    </recommendedName>
</protein>
<dbReference type="GO" id="GO:0005886">
    <property type="term" value="C:plasma membrane"/>
    <property type="evidence" value="ECO:0007669"/>
    <property type="project" value="TreeGrafter"/>
</dbReference>
<evidence type="ECO:0000259" key="2">
    <source>
        <dbReference type="PROSITE" id="PS50004"/>
    </source>
</evidence>
<evidence type="ECO:0000313" key="4">
    <source>
        <dbReference type="Proteomes" id="UP000594262"/>
    </source>
</evidence>
<evidence type="ECO:0000313" key="3">
    <source>
        <dbReference type="EnsemblMetazoa" id="CLYHEMP020364.1"/>
    </source>
</evidence>
<dbReference type="GO" id="GO:0030276">
    <property type="term" value="F:clathrin binding"/>
    <property type="evidence" value="ECO:0007669"/>
    <property type="project" value="TreeGrafter"/>
</dbReference>
<dbReference type="Proteomes" id="UP000594262">
    <property type="component" value="Unplaced"/>
</dbReference>
<dbReference type="GO" id="GO:0001786">
    <property type="term" value="F:phosphatidylserine binding"/>
    <property type="evidence" value="ECO:0007669"/>
    <property type="project" value="TreeGrafter"/>
</dbReference>